<evidence type="ECO:0008006" key="4">
    <source>
        <dbReference type="Google" id="ProtNLM"/>
    </source>
</evidence>
<sequence>MTDAVPISQADYDLPLETLEAHLLAQRQRAADVVNAATRTWTWIRHGAFLASIVIVGIEKLTTGKVGAHTAVFASVMLLMALSFIAAAKTRRIIKGLGNGQPTPKWVLRRMIRKTIFKGAASLKGSARFYPDRFVLDQNGSHFESGYEDDKISLIALTPDYLQIIPVQRPDVADEVYFIPLAQVSQPEELLKFLGGKPNYVDAA</sequence>
<keyword evidence="1" id="KW-0472">Membrane</keyword>
<dbReference type="KEGG" id="axx:ERS451415_01306"/>
<accession>A0A0D6GGS8</accession>
<evidence type="ECO:0000256" key="1">
    <source>
        <dbReference type="SAM" id="Phobius"/>
    </source>
</evidence>
<reference evidence="2" key="1">
    <citation type="submission" date="2022-12" db="EMBL/GenBank/DDBJ databases">
        <authorList>
            <person name="Voronina O.L."/>
            <person name="Kunda M.S."/>
            <person name="Ryzhova N."/>
            <person name="Aksenova E.I."/>
        </authorList>
    </citation>
    <scope>NUCLEOTIDE SEQUENCE</scope>
    <source>
        <strain evidence="2">SCCH136:Ach223948</strain>
    </source>
</reference>
<keyword evidence="1" id="KW-0812">Transmembrane</keyword>
<dbReference type="GeneID" id="75274968"/>
<evidence type="ECO:0000313" key="3">
    <source>
        <dbReference type="Proteomes" id="UP001141992"/>
    </source>
</evidence>
<evidence type="ECO:0000313" key="2">
    <source>
        <dbReference type="EMBL" id="MCZ8402621.1"/>
    </source>
</evidence>
<comment type="caution">
    <text evidence="2">The sequence shown here is derived from an EMBL/GenBank/DDBJ whole genome shotgun (WGS) entry which is preliminary data.</text>
</comment>
<dbReference type="Proteomes" id="UP001141992">
    <property type="component" value="Unassembled WGS sequence"/>
</dbReference>
<dbReference type="AlphaFoldDB" id="A0A0D6GGS8"/>
<protein>
    <recommendedName>
        <fullName evidence="4">YcxB-like protein domain-containing protein</fullName>
    </recommendedName>
</protein>
<proteinExistence type="predicted"/>
<dbReference type="EMBL" id="JAPZVI010000009">
    <property type="protein sequence ID" value="MCZ8402621.1"/>
    <property type="molecule type" value="Genomic_DNA"/>
</dbReference>
<feature type="transmembrane region" description="Helical" evidence="1">
    <location>
        <begin position="66"/>
        <end position="88"/>
    </location>
</feature>
<gene>
    <name evidence="2" type="ORF">O9570_14300</name>
</gene>
<keyword evidence="1" id="KW-1133">Transmembrane helix</keyword>
<dbReference type="RefSeq" id="WP_006389143.1">
    <property type="nucleotide sequence ID" value="NZ_CABIYZ010000001.1"/>
</dbReference>
<organism evidence="2 3">
    <name type="scientific">Alcaligenes xylosoxydans xylosoxydans</name>
    <name type="common">Achromobacter xylosoxidans</name>
    <dbReference type="NCBI Taxonomy" id="85698"/>
    <lineage>
        <taxon>Bacteria</taxon>
        <taxon>Pseudomonadati</taxon>
        <taxon>Pseudomonadota</taxon>
        <taxon>Betaproteobacteria</taxon>
        <taxon>Burkholderiales</taxon>
        <taxon>Alcaligenaceae</taxon>
        <taxon>Achromobacter</taxon>
    </lineage>
</organism>
<name>A0A0D6GGS8_ALCXX</name>